<keyword evidence="1" id="KW-0812">Transmembrane</keyword>
<keyword evidence="1" id="KW-1133">Transmembrane helix</keyword>
<dbReference type="PROSITE" id="PS50041">
    <property type="entry name" value="C_TYPE_LECTIN_2"/>
    <property type="match status" value="1"/>
</dbReference>
<name>A0A401PP97_SCYTO</name>
<accession>A0A401PP97</accession>
<dbReference type="AlphaFoldDB" id="A0A401PP97"/>
<evidence type="ECO:0000313" key="3">
    <source>
        <dbReference type="EMBL" id="GCB74871.1"/>
    </source>
</evidence>
<dbReference type="EMBL" id="BFAA01014867">
    <property type="protein sequence ID" value="GCB74871.1"/>
    <property type="molecule type" value="Genomic_DNA"/>
</dbReference>
<sequence>VYAVLYLGDIRANVFWCLKWKSNTMRWFDQSEIIYTNWAPGEPSGGTVDADICTVMDIKSGEWKIDDCDEGVGSSVMCETTTIAVPDGEKCSSGSKNNVLPTALIITVAAILVIISIATWYAFNRKCLAANGFNSIHYNPTDQVTDDSILVENEEREYVA</sequence>
<feature type="domain" description="C-type lectin" evidence="2">
    <location>
        <begin position="1"/>
        <end position="70"/>
    </location>
</feature>
<dbReference type="SUPFAM" id="SSF56436">
    <property type="entry name" value="C-type lectin-like"/>
    <property type="match status" value="1"/>
</dbReference>
<dbReference type="STRING" id="75743.A0A401PP97"/>
<dbReference type="InterPro" id="IPR016187">
    <property type="entry name" value="CTDL_fold"/>
</dbReference>
<gene>
    <name evidence="3" type="ORF">scyTo_0019671</name>
</gene>
<dbReference type="Proteomes" id="UP000288216">
    <property type="component" value="Unassembled WGS sequence"/>
</dbReference>
<proteinExistence type="predicted"/>
<dbReference type="InterPro" id="IPR016186">
    <property type="entry name" value="C-type_lectin-like/link_sf"/>
</dbReference>
<feature type="transmembrane region" description="Helical" evidence="1">
    <location>
        <begin position="99"/>
        <end position="123"/>
    </location>
</feature>
<feature type="non-terminal residue" evidence="3">
    <location>
        <position position="1"/>
    </location>
</feature>
<dbReference type="Gene3D" id="3.10.100.10">
    <property type="entry name" value="Mannose-Binding Protein A, subunit A"/>
    <property type="match status" value="1"/>
</dbReference>
<evidence type="ECO:0000313" key="4">
    <source>
        <dbReference type="Proteomes" id="UP000288216"/>
    </source>
</evidence>
<keyword evidence="1" id="KW-0472">Membrane</keyword>
<evidence type="ECO:0000256" key="1">
    <source>
        <dbReference type="SAM" id="Phobius"/>
    </source>
</evidence>
<protein>
    <recommendedName>
        <fullName evidence="2">C-type lectin domain-containing protein</fullName>
    </recommendedName>
</protein>
<evidence type="ECO:0000259" key="2">
    <source>
        <dbReference type="PROSITE" id="PS50041"/>
    </source>
</evidence>
<dbReference type="InterPro" id="IPR001304">
    <property type="entry name" value="C-type_lectin-like"/>
</dbReference>
<comment type="caution">
    <text evidence="3">The sequence shown here is derived from an EMBL/GenBank/DDBJ whole genome shotgun (WGS) entry which is preliminary data.</text>
</comment>
<dbReference type="OrthoDB" id="9945342at2759"/>
<keyword evidence="4" id="KW-1185">Reference proteome</keyword>
<reference evidence="3 4" key="1">
    <citation type="journal article" date="2018" name="Nat. Ecol. Evol.">
        <title>Shark genomes provide insights into elasmobranch evolution and the origin of vertebrates.</title>
        <authorList>
            <person name="Hara Y"/>
            <person name="Yamaguchi K"/>
            <person name="Onimaru K"/>
            <person name="Kadota M"/>
            <person name="Koyanagi M"/>
            <person name="Keeley SD"/>
            <person name="Tatsumi K"/>
            <person name="Tanaka K"/>
            <person name="Motone F"/>
            <person name="Kageyama Y"/>
            <person name="Nozu R"/>
            <person name="Adachi N"/>
            <person name="Nishimura O"/>
            <person name="Nakagawa R"/>
            <person name="Tanegashima C"/>
            <person name="Kiyatake I"/>
            <person name="Matsumoto R"/>
            <person name="Murakumo K"/>
            <person name="Nishida K"/>
            <person name="Terakita A"/>
            <person name="Kuratani S"/>
            <person name="Sato K"/>
            <person name="Hyodo S Kuraku.S."/>
        </authorList>
    </citation>
    <scope>NUCLEOTIDE SEQUENCE [LARGE SCALE GENOMIC DNA]</scope>
</reference>
<organism evidence="3 4">
    <name type="scientific">Scyliorhinus torazame</name>
    <name type="common">Cloudy catshark</name>
    <name type="synonym">Catulus torazame</name>
    <dbReference type="NCBI Taxonomy" id="75743"/>
    <lineage>
        <taxon>Eukaryota</taxon>
        <taxon>Metazoa</taxon>
        <taxon>Chordata</taxon>
        <taxon>Craniata</taxon>
        <taxon>Vertebrata</taxon>
        <taxon>Chondrichthyes</taxon>
        <taxon>Elasmobranchii</taxon>
        <taxon>Galeomorphii</taxon>
        <taxon>Galeoidea</taxon>
        <taxon>Carcharhiniformes</taxon>
        <taxon>Scyliorhinidae</taxon>
        <taxon>Scyliorhinus</taxon>
    </lineage>
</organism>